<organism evidence="1 2">
    <name type="scientific">Erwinia phage vB_EamM_Yoloswag</name>
    <dbReference type="NCBI Taxonomy" id="1958956"/>
    <lineage>
        <taxon>Viruses</taxon>
        <taxon>Duplodnaviria</taxon>
        <taxon>Heunggongvirae</taxon>
        <taxon>Uroviricota</taxon>
        <taxon>Caudoviricetes</taxon>
        <taxon>Yoloswagvirus</taxon>
        <taxon>Yoloswagvirus yoloswag</taxon>
    </lineage>
</organism>
<dbReference type="EMBL" id="KY448244">
    <property type="protein sequence ID" value="AQT28586.1"/>
    <property type="molecule type" value="Genomic_DNA"/>
</dbReference>
<protein>
    <submittedName>
        <fullName evidence="1">Uncharacterized protein</fullName>
    </submittedName>
</protein>
<gene>
    <name evidence="1" type="ORF">YOLOSWAG_104</name>
</gene>
<dbReference type="InterPro" id="IPR013783">
    <property type="entry name" value="Ig-like_fold"/>
</dbReference>
<accession>A0A1S6L337</accession>
<keyword evidence="2" id="KW-1185">Reference proteome</keyword>
<sequence length="1509" mass="167078">MNSNTEQFFLDFLQDNPAWEELFETMGRLNDDLNLSTIQQLLDIRNITADSPTEIAEESIRQLGINVSRDMMSYRIDQYKRVIDVLPDYSQLAGTRDWSKFVSFLLGGQFDTTRLWTADYQTFLPTPLGVLIKDGGTWYKTTHVDLEVDAHLIDVGLDLTIDVQAADDIVAALQQIGMTEQEATDWHTNHIGFDPVNIDLVQRTARNVMLNRRMTALFYQWAPIEEVLHGVQTAVNIGLAIYMTAHTVVEPVRRFFVGAPLASSLSFIEPEYVHGGEEVVFGVMVRYSDGTEQTYECYVEDNAYIESRNGNAVVFSEPNAITAIDLEVTYQGNTHQIATRLFPLGVEPDPVEIWTEAPTLYGNSTNKLRVYGKYVDGTTRDLTASGSITITPDLGAMSGSNLVLPSVTADTEIHITVLYQGQADILHTDTFPVLRSVRELVPETLALIVDDTLTQGADTALQCVVTYNDGTSKIVVPQYLSSSNDVQIVEDVLKSNVRRRDYMTNLVAQFDDNGSVSVTRQIKMRAPLNILADVDIVLPANIMERQNITPKAMGLFVLETATQQQINDRDSSVVVAYQELEGTWFSSEDIPSGIYALPQVNPQTGEFQAPTIDDGYLDFILHVSIVDGSMLRTFSEIFPVYDTVLTPKIVDVVSGSRVKSGDFINLPTVALWSDGSSYAAACAMSVEYIPSASAVEEARARIIELQKQAVAIGADPTVYDPDNPDYSQWVNVEISNGAGTLYDKQLQREQPIQLLYYTGDLHGVARVTMTYEFEGTTITNTRDFQVVPVRALVDTILIEMPDELFDQSRTFARLFATYADGVQEYVQAASWSGVWPDQDTDDYELLRFVPGTYTGTAIVETVEGRAPTDIKDFRQMKISKLPMFDQIGTMQQLATTLYDGAVVQIGKSNETTSAAVRARFYRIETQFEVTIEPTPMPSINTILNSRIEGATSISAAILSESYALVNTYESGGIVQQLDGSYVEGEKKQFDVEVSSDWSIVNSWYFERNDDSAIVLEPTDDTVAEIDQDGNLTVNVNANCAVRIRAQFICDGYAIEKFLTVYINLANTYLRSISIVGPEVYWDQSDRNPTLAYKDGRWYVPYSLRVILQDTTEIETTDATWSIGDDTNVDGVSIDALNGYVYLADAQLSDGRIRINAVYKKINPDTQAVETISGTRVIQMQSTRTITGVAIDLPASNIEPNREYQAVASYERRDEQTGSSAVPDSDTVSFDWQVTSSVPGFTIDAQTGKFQFAPSEQPQTVTIEVTVTEQRTSITTAIDVTCPGIGFPQDLTVVGFVNVRDDSTMQMKAQLGRTGTFVKDDVTASTLWQTTNSKGDTVTLTGISINAQTGMLTIGKILADVDFGVKATYIENNVRLTQVHYMRAYSSYPRFGTAPFGVNTVAGVETAITNRLRSSVGGTFVLSPKTDEYGYFISRADYGSAQFAAGADAQGNINPDWTAFDGAKWPVTGNDGQRGPLVLRKTYDNLTESWNVYRTNVRAFGPAVVTVRYE</sequence>
<name>A0A1S6L337_9CAUD</name>
<dbReference type="Proteomes" id="UP000221250">
    <property type="component" value="Segment"/>
</dbReference>
<reference evidence="1 2" key="1">
    <citation type="submission" date="2017-01" db="EMBL/GenBank/DDBJ databases">
        <authorList>
            <person name="Mah S.A."/>
            <person name="Swanson W.J."/>
            <person name="Moy G.W."/>
            <person name="Vacquier V.D."/>
        </authorList>
    </citation>
    <scope>NUCLEOTIDE SEQUENCE [LARGE SCALE GENOMIC DNA]</scope>
</reference>
<proteinExistence type="predicted"/>
<evidence type="ECO:0000313" key="2">
    <source>
        <dbReference type="Proteomes" id="UP000221250"/>
    </source>
</evidence>
<dbReference type="Gene3D" id="2.60.40.10">
    <property type="entry name" value="Immunoglobulins"/>
    <property type="match status" value="1"/>
</dbReference>
<evidence type="ECO:0000313" key="1">
    <source>
        <dbReference type="EMBL" id="AQT28586.1"/>
    </source>
</evidence>